<sequence>MSEEEITHLHVYQKNYDRLLDTSRKRPEKATVGNRWHGTPSLLFDERSEEFEVVQLKYARSALCLLRRKLLVHLLQPKEAWDVYPHQLEWKQFTVAERTPADPEDLVHLHPCRARMMLNRLFAHDEGDAERVKLLESVSRCCAGLTMKWEVGGGKGTKDENTVREGWGVPVHLPNDLWRAEMMKLASLALKGVSLYLMRVFQVEDEKDIWVG</sequence>
<organism evidence="1 2">
    <name type="scientific">Cryoendolithus antarcticus</name>
    <dbReference type="NCBI Taxonomy" id="1507870"/>
    <lineage>
        <taxon>Eukaryota</taxon>
        <taxon>Fungi</taxon>
        <taxon>Dikarya</taxon>
        <taxon>Ascomycota</taxon>
        <taxon>Pezizomycotina</taxon>
        <taxon>Dothideomycetes</taxon>
        <taxon>Dothideomycetidae</taxon>
        <taxon>Cladosporiales</taxon>
        <taxon>Cladosporiaceae</taxon>
        <taxon>Cryoendolithus</taxon>
    </lineage>
</organism>
<proteinExistence type="predicted"/>
<protein>
    <submittedName>
        <fullName evidence="1">Uncharacterized protein</fullName>
    </submittedName>
</protein>
<keyword evidence="2" id="KW-1185">Reference proteome</keyword>
<dbReference type="InParanoid" id="A0A1V8T2K7"/>
<dbReference type="EMBL" id="NAJO01000019">
    <property type="protein sequence ID" value="OQO05549.1"/>
    <property type="molecule type" value="Genomic_DNA"/>
</dbReference>
<accession>A0A1V8T2K7</accession>
<evidence type="ECO:0000313" key="2">
    <source>
        <dbReference type="Proteomes" id="UP000192596"/>
    </source>
</evidence>
<gene>
    <name evidence="1" type="ORF">B0A48_09319</name>
</gene>
<reference evidence="2" key="1">
    <citation type="submission" date="2017-03" db="EMBL/GenBank/DDBJ databases">
        <title>Genomes of endolithic fungi from Antarctica.</title>
        <authorList>
            <person name="Coleine C."/>
            <person name="Masonjones S."/>
            <person name="Stajich J.E."/>
        </authorList>
    </citation>
    <scope>NUCLEOTIDE SEQUENCE [LARGE SCALE GENOMIC DNA]</scope>
    <source>
        <strain evidence="2">CCFEE 5527</strain>
    </source>
</reference>
<dbReference type="AlphaFoldDB" id="A0A1V8T2K7"/>
<dbReference type="Proteomes" id="UP000192596">
    <property type="component" value="Unassembled WGS sequence"/>
</dbReference>
<comment type="caution">
    <text evidence="1">The sequence shown here is derived from an EMBL/GenBank/DDBJ whole genome shotgun (WGS) entry which is preliminary data.</text>
</comment>
<name>A0A1V8T2K7_9PEZI</name>
<evidence type="ECO:0000313" key="1">
    <source>
        <dbReference type="EMBL" id="OQO05549.1"/>
    </source>
</evidence>